<feature type="chain" id="PRO_5042184035" evidence="1">
    <location>
        <begin position="20"/>
        <end position="170"/>
    </location>
</feature>
<keyword evidence="1" id="KW-0732">Signal</keyword>
<evidence type="ECO:0000256" key="1">
    <source>
        <dbReference type="SAM" id="SignalP"/>
    </source>
</evidence>
<gene>
    <name evidence="2" type="ORF">N7537_001162</name>
</gene>
<evidence type="ECO:0000313" key="3">
    <source>
        <dbReference type="Proteomes" id="UP001213799"/>
    </source>
</evidence>
<reference evidence="2" key="2">
    <citation type="submission" date="2023-01" db="EMBL/GenBank/DDBJ databases">
        <authorList>
            <person name="Petersen C."/>
        </authorList>
    </citation>
    <scope>NUCLEOTIDE SEQUENCE</scope>
    <source>
        <strain evidence="2">IBT 12815</strain>
    </source>
</reference>
<sequence length="170" mass="18748">MLFLLLITILLDPLRLCEGSPTCEGPPTFQEEYQGSYVPKVTKTGFGLQVVAPDTPYVAVAGLDQLYFIDTRLDIETAKHVKENIEKASVPKEDEYIAIDEISATAEVKSFVTGETTFVFDPAFARVMFSRGMNRRNPELKLPEPEPAGDWLVTYDLGNSLLGNASEAKG</sequence>
<proteinExistence type="predicted"/>
<name>A0AAD6H6Q0_9EURO</name>
<protein>
    <submittedName>
        <fullName evidence="2">Uncharacterized protein</fullName>
    </submittedName>
</protein>
<keyword evidence="3" id="KW-1185">Reference proteome</keyword>
<dbReference type="AlphaFoldDB" id="A0AAD6H6Q0"/>
<dbReference type="GeneID" id="81582462"/>
<organism evidence="2 3">
    <name type="scientific">Penicillium hordei</name>
    <dbReference type="NCBI Taxonomy" id="40994"/>
    <lineage>
        <taxon>Eukaryota</taxon>
        <taxon>Fungi</taxon>
        <taxon>Dikarya</taxon>
        <taxon>Ascomycota</taxon>
        <taxon>Pezizomycotina</taxon>
        <taxon>Eurotiomycetes</taxon>
        <taxon>Eurotiomycetidae</taxon>
        <taxon>Eurotiales</taxon>
        <taxon>Aspergillaceae</taxon>
        <taxon>Penicillium</taxon>
    </lineage>
</organism>
<evidence type="ECO:0000313" key="2">
    <source>
        <dbReference type="EMBL" id="KAJ5616048.1"/>
    </source>
</evidence>
<comment type="caution">
    <text evidence="2">The sequence shown here is derived from an EMBL/GenBank/DDBJ whole genome shotgun (WGS) entry which is preliminary data.</text>
</comment>
<accession>A0AAD6H6Q0</accession>
<dbReference type="Proteomes" id="UP001213799">
    <property type="component" value="Unassembled WGS sequence"/>
</dbReference>
<dbReference type="EMBL" id="JAQJAE010000001">
    <property type="protein sequence ID" value="KAJ5616048.1"/>
    <property type="molecule type" value="Genomic_DNA"/>
</dbReference>
<dbReference type="RefSeq" id="XP_056757215.1">
    <property type="nucleotide sequence ID" value="XM_056892220.1"/>
</dbReference>
<reference evidence="2" key="1">
    <citation type="journal article" date="2023" name="IMA Fungus">
        <title>Comparative genomic study of the Penicillium genus elucidates a diverse pangenome and 15 lateral gene transfer events.</title>
        <authorList>
            <person name="Petersen C."/>
            <person name="Sorensen T."/>
            <person name="Nielsen M.R."/>
            <person name="Sondergaard T.E."/>
            <person name="Sorensen J.L."/>
            <person name="Fitzpatrick D.A."/>
            <person name="Frisvad J.C."/>
            <person name="Nielsen K.L."/>
        </authorList>
    </citation>
    <scope>NUCLEOTIDE SEQUENCE</scope>
    <source>
        <strain evidence="2">IBT 12815</strain>
    </source>
</reference>
<feature type="signal peptide" evidence="1">
    <location>
        <begin position="1"/>
        <end position="19"/>
    </location>
</feature>